<dbReference type="GO" id="GO:0004853">
    <property type="term" value="F:uroporphyrinogen decarboxylase activity"/>
    <property type="evidence" value="ECO:0007669"/>
    <property type="project" value="InterPro"/>
</dbReference>
<dbReference type="GO" id="GO:0006783">
    <property type="term" value="P:heme biosynthetic process"/>
    <property type="evidence" value="ECO:0007669"/>
    <property type="project" value="TreeGrafter"/>
</dbReference>
<gene>
    <name evidence="3" type="primary">hemE</name>
    <name evidence="3" type="ordered locus">BMS_2044</name>
</gene>
<dbReference type="STRING" id="862908.BMS_2044"/>
<name>E1X326_HALMS</name>
<dbReference type="Gene3D" id="3.20.20.210">
    <property type="match status" value="1"/>
</dbReference>
<dbReference type="GO" id="GO:0005829">
    <property type="term" value="C:cytosol"/>
    <property type="evidence" value="ECO:0007669"/>
    <property type="project" value="TreeGrafter"/>
</dbReference>
<dbReference type="Pfam" id="PF01208">
    <property type="entry name" value="URO-D"/>
    <property type="match status" value="1"/>
</dbReference>
<reference evidence="4" key="1">
    <citation type="journal article" date="2013" name="ISME J.">
        <title>A small predatory core genome in the divergent marine Bacteriovorax marinus SJ and the terrestrial Bdellovibrio bacteriovorus.</title>
        <authorList>
            <person name="Crossman L.C."/>
            <person name="Chen H."/>
            <person name="Cerdeno-Tarraga A.M."/>
            <person name="Brooks K."/>
            <person name="Quail M.A."/>
            <person name="Pineiro S.A."/>
            <person name="Hobley L."/>
            <person name="Sockett R.E."/>
            <person name="Bentley S.D."/>
            <person name="Parkhill J."/>
            <person name="Williams H.N."/>
            <person name="Stine O.C."/>
        </authorList>
    </citation>
    <scope>NUCLEOTIDE SEQUENCE [LARGE SCALE GENOMIC DNA]</scope>
    <source>
        <strain evidence="4">ATCC BAA-682 / DSM 15412 / SJ</strain>
    </source>
</reference>
<feature type="domain" description="Uroporphyrinogen decarboxylase (URO-D)" evidence="2">
    <location>
        <begin position="135"/>
        <end position="151"/>
    </location>
</feature>
<dbReference type="eggNOG" id="COG0407">
    <property type="taxonomic scope" value="Bacteria"/>
</dbReference>
<evidence type="ECO:0000313" key="3">
    <source>
        <dbReference type="EMBL" id="CBW26856.1"/>
    </source>
</evidence>
<dbReference type="OrthoDB" id="5288765at2"/>
<dbReference type="PROSITE" id="PS00907">
    <property type="entry name" value="UROD_2"/>
    <property type="match status" value="1"/>
</dbReference>
<dbReference type="RefSeq" id="WP_014244634.1">
    <property type="nucleotide sequence ID" value="NC_016620.1"/>
</dbReference>
<dbReference type="EMBL" id="FQ312005">
    <property type="protein sequence ID" value="CBW26856.1"/>
    <property type="molecule type" value="Genomic_DNA"/>
</dbReference>
<protein>
    <submittedName>
        <fullName evidence="3">Uroporphyrinogen decarboxylase</fullName>
    </submittedName>
</protein>
<dbReference type="SUPFAM" id="SSF51726">
    <property type="entry name" value="UROD/MetE-like"/>
    <property type="match status" value="1"/>
</dbReference>
<dbReference type="PROSITE" id="PS00906">
    <property type="entry name" value="UROD_1"/>
    <property type="match status" value="1"/>
</dbReference>
<sequence length="345" mass="39547">MGLFNDRTQRDGKTGVPVWFMRQAGRYHSHYQNIKKNSDFMTMCKTPALANEITHGPIDDFKFDAAILFSDLLFPLEQMGMGLVYNPGPILDKRINTLDDLKQLELKASAREFYNFQKEACTLLRSSLDKSKTLLGFVGAPFTLYSYAVEGSHAGNLTSSKLGLYDGRFHGFLEKLIPELVENMCIQAEGGADAMCLFDTAVGELHFNDFKKYIIPALKSVTKAFRERHPDKKVIYYSKLTHMEYLREIQDDNIDVLGIDWRMNLSNALSELGNDYYIQGNFDPSWLHLPWEHVESNLNEMWQGLQDKNLPLDKWICGLGHGVLQHTPESNVRNAVEYIHNNFLY</sequence>
<dbReference type="PANTHER" id="PTHR21091">
    <property type="entry name" value="METHYLTETRAHYDROFOLATE:HOMOCYSTEINE METHYLTRANSFERASE RELATED"/>
    <property type="match status" value="1"/>
</dbReference>
<accession>E1X326</accession>
<dbReference type="KEGG" id="bmx:BMS_2044"/>
<feature type="domain" description="Uroporphyrinogen decarboxylase (URO-D)" evidence="1">
    <location>
        <begin position="17"/>
        <end position="26"/>
    </location>
</feature>
<dbReference type="Proteomes" id="UP000008963">
    <property type="component" value="Chromosome"/>
</dbReference>
<evidence type="ECO:0000313" key="4">
    <source>
        <dbReference type="Proteomes" id="UP000008963"/>
    </source>
</evidence>
<dbReference type="AlphaFoldDB" id="E1X326"/>
<dbReference type="InterPro" id="IPR038071">
    <property type="entry name" value="UROD/MetE-like_sf"/>
</dbReference>
<evidence type="ECO:0000259" key="2">
    <source>
        <dbReference type="PROSITE" id="PS00907"/>
    </source>
</evidence>
<dbReference type="HOGENOM" id="CLU_040933_0_1_7"/>
<dbReference type="PATRIC" id="fig|862908.3.peg.1943"/>
<dbReference type="InterPro" id="IPR000257">
    <property type="entry name" value="Uroporphyrinogen_deCOase"/>
</dbReference>
<keyword evidence="4" id="KW-1185">Reference proteome</keyword>
<dbReference type="PANTHER" id="PTHR21091:SF169">
    <property type="entry name" value="UROPORPHYRINOGEN DECARBOXYLASE"/>
    <property type="match status" value="1"/>
</dbReference>
<evidence type="ECO:0000259" key="1">
    <source>
        <dbReference type="PROSITE" id="PS00906"/>
    </source>
</evidence>
<organism evidence="3 4">
    <name type="scientific">Halobacteriovorax marinus (strain ATCC BAA-682 / DSM 15412 / SJ)</name>
    <name type="common">Bacteriovorax marinus</name>
    <dbReference type="NCBI Taxonomy" id="862908"/>
    <lineage>
        <taxon>Bacteria</taxon>
        <taxon>Pseudomonadati</taxon>
        <taxon>Bdellovibrionota</taxon>
        <taxon>Bacteriovoracia</taxon>
        <taxon>Bacteriovoracales</taxon>
        <taxon>Halobacteriovoraceae</taxon>
        <taxon>Halobacteriovorax</taxon>
    </lineage>
</organism>
<proteinExistence type="predicted"/>